<proteinExistence type="predicted"/>
<dbReference type="Proteomes" id="UP000299102">
    <property type="component" value="Unassembled WGS sequence"/>
</dbReference>
<evidence type="ECO:0000313" key="3">
    <source>
        <dbReference type="Proteomes" id="UP000299102"/>
    </source>
</evidence>
<protein>
    <submittedName>
        <fullName evidence="2">Uncharacterized protein</fullName>
    </submittedName>
</protein>
<evidence type="ECO:0000256" key="1">
    <source>
        <dbReference type="SAM" id="MobiDB-lite"/>
    </source>
</evidence>
<reference evidence="2 3" key="1">
    <citation type="journal article" date="2019" name="Commun. Biol.">
        <title>The bagworm genome reveals a unique fibroin gene that provides high tensile strength.</title>
        <authorList>
            <person name="Kono N."/>
            <person name="Nakamura H."/>
            <person name="Ohtoshi R."/>
            <person name="Tomita M."/>
            <person name="Numata K."/>
            <person name="Arakawa K."/>
        </authorList>
    </citation>
    <scope>NUCLEOTIDE SEQUENCE [LARGE SCALE GENOMIC DNA]</scope>
</reference>
<dbReference type="AlphaFoldDB" id="A0A4C1YGD7"/>
<dbReference type="EMBL" id="BGZK01001237">
    <property type="protein sequence ID" value="GBP75138.1"/>
    <property type="molecule type" value="Genomic_DNA"/>
</dbReference>
<accession>A0A4C1YGD7</accession>
<gene>
    <name evidence="2" type="ORF">EVAR_42381_1</name>
</gene>
<feature type="region of interest" description="Disordered" evidence="1">
    <location>
        <begin position="111"/>
        <end position="136"/>
    </location>
</feature>
<organism evidence="2 3">
    <name type="scientific">Eumeta variegata</name>
    <name type="common">Bagworm moth</name>
    <name type="synonym">Eumeta japonica</name>
    <dbReference type="NCBI Taxonomy" id="151549"/>
    <lineage>
        <taxon>Eukaryota</taxon>
        <taxon>Metazoa</taxon>
        <taxon>Ecdysozoa</taxon>
        <taxon>Arthropoda</taxon>
        <taxon>Hexapoda</taxon>
        <taxon>Insecta</taxon>
        <taxon>Pterygota</taxon>
        <taxon>Neoptera</taxon>
        <taxon>Endopterygota</taxon>
        <taxon>Lepidoptera</taxon>
        <taxon>Glossata</taxon>
        <taxon>Ditrysia</taxon>
        <taxon>Tineoidea</taxon>
        <taxon>Psychidae</taxon>
        <taxon>Oiketicinae</taxon>
        <taxon>Eumeta</taxon>
    </lineage>
</organism>
<keyword evidence="3" id="KW-1185">Reference proteome</keyword>
<dbReference type="OrthoDB" id="408743at2759"/>
<sequence length="295" mass="33583">MHARTLARTHIYRDHPKIVRVASSDLKTSRSDENLILKKQGFARRTPKSVGRPRPASVARAERNYGAARAPTNRNFLSDVGLKLHFGYQRRCYELDAVSLRATERINTETGNSIWGPLPEQPGRGLESKMKPRTKSRVTQIDIENEPRIEIENGIFSEIMTKIVPGLDATRLTLAGRIATGAVSHIGGSEGFFYWLPIRHNFLQNIGRRFLPYKGLMMEPEGKHRNSIMKQRILAVFGLVEIILRCTLTMNDFQGLMMQLGLITELEVWNLHRQTLKVNRGQNPFQGHCNKPKYG</sequence>
<comment type="caution">
    <text evidence="2">The sequence shown here is derived from an EMBL/GenBank/DDBJ whole genome shotgun (WGS) entry which is preliminary data.</text>
</comment>
<name>A0A4C1YGD7_EUMVA</name>
<evidence type="ECO:0000313" key="2">
    <source>
        <dbReference type="EMBL" id="GBP75138.1"/>
    </source>
</evidence>
<feature type="region of interest" description="Disordered" evidence="1">
    <location>
        <begin position="43"/>
        <end position="65"/>
    </location>
</feature>